<proteinExistence type="predicted"/>
<feature type="transmembrane region" description="Helical" evidence="1">
    <location>
        <begin position="123"/>
        <end position="146"/>
    </location>
</feature>
<keyword evidence="1" id="KW-0472">Membrane</keyword>
<gene>
    <name evidence="2" type="ORF">V9T40_002903</name>
</gene>
<keyword evidence="1" id="KW-1133">Transmembrane helix</keyword>
<organism evidence="2 3">
    <name type="scientific">Parthenolecanium corni</name>
    <dbReference type="NCBI Taxonomy" id="536013"/>
    <lineage>
        <taxon>Eukaryota</taxon>
        <taxon>Metazoa</taxon>
        <taxon>Ecdysozoa</taxon>
        <taxon>Arthropoda</taxon>
        <taxon>Hexapoda</taxon>
        <taxon>Insecta</taxon>
        <taxon>Pterygota</taxon>
        <taxon>Neoptera</taxon>
        <taxon>Paraneoptera</taxon>
        <taxon>Hemiptera</taxon>
        <taxon>Sternorrhyncha</taxon>
        <taxon>Coccoidea</taxon>
        <taxon>Coccidae</taxon>
        <taxon>Parthenolecanium</taxon>
    </lineage>
</organism>
<evidence type="ECO:0000313" key="2">
    <source>
        <dbReference type="EMBL" id="KAK7591290.1"/>
    </source>
</evidence>
<protein>
    <submittedName>
        <fullName evidence="2">Uncharacterized protein</fullName>
    </submittedName>
</protein>
<dbReference type="AlphaFoldDB" id="A0AAN9THJ8"/>
<name>A0AAN9THJ8_9HEMI</name>
<evidence type="ECO:0000256" key="1">
    <source>
        <dbReference type="SAM" id="Phobius"/>
    </source>
</evidence>
<dbReference type="GO" id="GO:0016020">
    <property type="term" value="C:membrane"/>
    <property type="evidence" value="ECO:0007669"/>
    <property type="project" value="TreeGrafter"/>
</dbReference>
<dbReference type="Pfam" id="PF07898">
    <property type="entry name" value="DUF1676"/>
    <property type="match status" value="1"/>
</dbReference>
<evidence type="ECO:0000313" key="3">
    <source>
        <dbReference type="Proteomes" id="UP001367676"/>
    </source>
</evidence>
<dbReference type="Proteomes" id="UP001367676">
    <property type="component" value="Unassembled WGS sequence"/>
</dbReference>
<comment type="caution">
    <text evidence="2">The sequence shown here is derived from an EMBL/GenBank/DDBJ whole genome shotgun (WGS) entry which is preliminary data.</text>
</comment>
<keyword evidence="3" id="KW-1185">Reference proteome</keyword>
<keyword evidence="1" id="KW-0812">Transmembrane</keyword>
<dbReference type="PANTHER" id="PTHR21879:SF14">
    <property type="entry name" value="OSIRIS 8"/>
    <property type="match status" value="1"/>
</dbReference>
<dbReference type="EMBL" id="JBBCAQ010000022">
    <property type="protein sequence ID" value="KAK7591290.1"/>
    <property type="molecule type" value="Genomic_DNA"/>
</dbReference>
<dbReference type="InterPro" id="IPR012464">
    <property type="entry name" value="DUF1676"/>
</dbReference>
<reference evidence="2 3" key="1">
    <citation type="submission" date="2024-03" db="EMBL/GenBank/DDBJ databases">
        <title>Adaptation during the transition from Ophiocordyceps entomopathogen to insect associate is accompanied by gene loss and intensified selection.</title>
        <authorList>
            <person name="Ward C.M."/>
            <person name="Onetto C.A."/>
            <person name="Borneman A.R."/>
        </authorList>
    </citation>
    <scope>NUCLEOTIDE SEQUENCE [LARGE SCALE GENOMIC DNA]</scope>
    <source>
        <strain evidence="2">AWRI1</strain>
        <tissue evidence="2">Single Adult Female</tissue>
    </source>
</reference>
<dbReference type="PANTHER" id="PTHR21879">
    <property type="entry name" value="FI03362P-RELATED-RELATED"/>
    <property type="match status" value="1"/>
</dbReference>
<accession>A0AAN9THJ8</accession>
<sequence>MKNNTNLVNCVKERSLIALDNVYRSENDISLIPDWISLVRTDDMPIQERSGKILLADIENQSPENKSIIVDNLIVRRIIDFLESRAISVKIPIIALDVFNILEDDEREEGRGKRSERGKKDKGGSMLMMGGLFAGTMMAMKLAAVAAMAGKALMASMMATLLAALAALSKKGGTHGSYEVINVPHNHHARRYMHETGYSNQQYPNMDSSYVDQPLEFDQN</sequence>